<dbReference type="Proteomes" id="UP000265520">
    <property type="component" value="Unassembled WGS sequence"/>
</dbReference>
<dbReference type="AlphaFoldDB" id="A0A392Q5D4"/>
<organism evidence="1 2">
    <name type="scientific">Trifolium medium</name>
    <dbReference type="NCBI Taxonomy" id="97028"/>
    <lineage>
        <taxon>Eukaryota</taxon>
        <taxon>Viridiplantae</taxon>
        <taxon>Streptophyta</taxon>
        <taxon>Embryophyta</taxon>
        <taxon>Tracheophyta</taxon>
        <taxon>Spermatophyta</taxon>
        <taxon>Magnoliopsida</taxon>
        <taxon>eudicotyledons</taxon>
        <taxon>Gunneridae</taxon>
        <taxon>Pentapetalae</taxon>
        <taxon>rosids</taxon>
        <taxon>fabids</taxon>
        <taxon>Fabales</taxon>
        <taxon>Fabaceae</taxon>
        <taxon>Papilionoideae</taxon>
        <taxon>50 kb inversion clade</taxon>
        <taxon>NPAAA clade</taxon>
        <taxon>Hologalegina</taxon>
        <taxon>IRL clade</taxon>
        <taxon>Trifolieae</taxon>
        <taxon>Trifolium</taxon>
    </lineage>
</organism>
<keyword evidence="2" id="KW-1185">Reference proteome</keyword>
<protein>
    <submittedName>
        <fullName evidence="1">Uncharacterized protein</fullName>
    </submittedName>
</protein>
<comment type="caution">
    <text evidence="1">The sequence shown here is derived from an EMBL/GenBank/DDBJ whole genome shotgun (WGS) entry which is preliminary data.</text>
</comment>
<name>A0A392Q5D4_9FABA</name>
<evidence type="ECO:0000313" key="1">
    <source>
        <dbReference type="EMBL" id="MCI18756.1"/>
    </source>
</evidence>
<accession>A0A392Q5D4</accession>
<gene>
    <name evidence="1" type="ORF">A2U01_0039911</name>
</gene>
<sequence length="50" mass="5658">MCITGPWENAVNDLDYTQYPTSWRGLSSSNDVAYDEVLNPNVAHDLMILQ</sequence>
<evidence type="ECO:0000313" key="2">
    <source>
        <dbReference type="Proteomes" id="UP000265520"/>
    </source>
</evidence>
<proteinExistence type="predicted"/>
<reference evidence="1 2" key="1">
    <citation type="journal article" date="2018" name="Front. Plant Sci.">
        <title>Red Clover (Trifolium pratense) and Zigzag Clover (T. medium) - A Picture of Genomic Similarities and Differences.</title>
        <authorList>
            <person name="Dluhosova J."/>
            <person name="Istvanek J."/>
            <person name="Nedelnik J."/>
            <person name="Repkova J."/>
        </authorList>
    </citation>
    <scope>NUCLEOTIDE SEQUENCE [LARGE SCALE GENOMIC DNA]</scope>
    <source>
        <strain evidence="2">cv. 10/8</strain>
        <tissue evidence="1">Leaf</tissue>
    </source>
</reference>
<dbReference type="EMBL" id="LXQA010111674">
    <property type="protein sequence ID" value="MCI18756.1"/>
    <property type="molecule type" value="Genomic_DNA"/>
</dbReference>